<proteinExistence type="predicted"/>
<dbReference type="Pfam" id="PF07714">
    <property type="entry name" value="PK_Tyr_Ser-Thr"/>
    <property type="match status" value="1"/>
</dbReference>
<dbReference type="OrthoDB" id="26722at2759"/>
<dbReference type="GO" id="GO:0005524">
    <property type="term" value="F:ATP binding"/>
    <property type="evidence" value="ECO:0007669"/>
    <property type="project" value="InterPro"/>
</dbReference>
<dbReference type="PROSITE" id="PS50011">
    <property type="entry name" value="PROTEIN_KINASE_DOM"/>
    <property type="match status" value="1"/>
</dbReference>
<reference evidence="3" key="1">
    <citation type="journal article" date="2014" name="Proc. Natl. Acad. Sci. U.S.A.">
        <title>Extensive sampling of basidiomycete genomes demonstrates inadequacy of the white-rot/brown-rot paradigm for wood decay fungi.</title>
        <authorList>
            <person name="Riley R."/>
            <person name="Salamov A.A."/>
            <person name="Brown D.W."/>
            <person name="Nagy L.G."/>
            <person name="Floudas D."/>
            <person name="Held B.W."/>
            <person name="Levasseur A."/>
            <person name="Lombard V."/>
            <person name="Morin E."/>
            <person name="Otillar R."/>
            <person name="Lindquist E.A."/>
            <person name="Sun H."/>
            <person name="LaButti K.M."/>
            <person name="Schmutz J."/>
            <person name="Jabbour D."/>
            <person name="Luo H."/>
            <person name="Baker S.E."/>
            <person name="Pisabarro A.G."/>
            <person name="Walton J.D."/>
            <person name="Blanchette R.A."/>
            <person name="Henrissat B."/>
            <person name="Martin F."/>
            <person name="Cullen D."/>
            <person name="Hibbett D.S."/>
            <person name="Grigoriev I.V."/>
        </authorList>
    </citation>
    <scope>NUCLEOTIDE SEQUENCE [LARGE SCALE GENOMIC DNA]</scope>
    <source>
        <strain evidence="3">MUCL 33604</strain>
    </source>
</reference>
<dbReference type="PANTHER" id="PTHR44329">
    <property type="entry name" value="SERINE/THREONINE-PROTEIN KINASE TNNI3K-RELATED"/>
    <property type="match status" value="1"/>
</dbReference>
<organism evidence="2 3">
    <name type="scientific">Jaapia argillacea MUCL 33604</name>
    <dbReference type="NCBI Taxonomy" id="933084"/>
    <lineage>
        <taxon>Eukaryota</taxon>
        <taxon>Fungi</taxon>
        <taxon>Dikarya</taxon>
        <taxon>Basidiomycota</taxon>
        <taxon>Agaricomycotina</taxon>
        <taxon>Agaricomycetes</taxon>
        <taxon>Agaricomycetidae</taxon>
        <taxon>Jaapiales</taxon>
        <taxon>Jaapiaceae</taxon>
        <taxon>Jaapia</taxon>
    </lineage>
</organism>
<dbReference type="Proteomes" id="UP000027265">
    <property type="component" value="Unassembled WGS sequence"/>
</dbReference>
<dbReference type="InterPro" id="IPR001245">
    <property type="entry name" value="Ser-Thr/Tyr_kinase_cat_dom"/>
</dbReference>
<accession>A0A067PM64</accession>
<evidence type="ECO:0000313" key="3">
    <source>
        <dbReference type="Proteomes" id="UP000027265"/>
    </source>
</evidence>
<keyword evidence="3" id="KW-1185">Reference proteome</keyword>
<dbReference type="HOGENOM" id="CLU_000288_7_18_1"/>
<dbReference type="InterPro" id="IPR051681">
    <property type="entry name" value="Ser/Thr_Kinases-Pseudokinases"/>
</dbReference>
<dbReference type="Gene3D" id="1.10.510.10">
    <property type="entry name" value="Transferase(Phosphotransferase) domain 1"/>
    <property type="match status" value="1"/>
</dbReference>
<evidence type="ECO:0000313" key="2">
    <source>
        <dbReference type="EMBL" id="KDQ52307.1"/>
    </source>
</evidence>
<dbReference type="InParanoid" id="A0A067PM64"/>
<name>A0A067PM64_9AGAM</name>
<protein>
    <recommendedName>
        <fullName evidence="1">Protein kinase domain-containing protein</fullName>
    </recommendedName>
</protein>
<dbReference type="GO" id="GO:0004674">
    <property type="term" value="F:protein serine/threonine kinase activity"/>
    <property type="evidence" value="ECO:0007669"/>
    <property type="project" value="TreeGrafter"/>
</dbReference>
<evidence type="ECO:0000259" key="1">
    <source>
        <dbReference type="PROSITE" id="PS50011"/>
    </source>
</evidence>
<feature type="domain" description="Protein kinase" evidence="1">
    <location>
        <begin position="1"/>
        <end position="132"/>
    </location>
</feature>
<dbReference type="InterPro" id="IPR011009">
    <property type="entry name" value="Kinase-like_dom_sf"/>
</dbReference>
<dbReference type="InterPro" id="IPR000719">
    <property type="entry name" value="Prot_kinase_dom"/>
</dbReference>
<dbReference type="EMBL" id="KL197741">
    <property type="protein sequence ID" value="KDQ52307.1"/>
    <property type="molecule type" value="Genomic_DNA"/>
</dbReference>
<dbReference type="SUPFAM" id="SSF56112">
    <property type="entry name" value="Protein kinase-like (PK-like)"/>
    <property type="match status" value="1"/>
</dbReference>
<dbReference type="AlphaFoldDB" id="A0A067PM64"/>
<sequence length="142" mass="15953">MSSMEIFEEPIFLSITEGAYTTSSRPGSPRWMAAELLFPERFDMVGTRRTCATDIYAYGCVCIELHTGLAPFYDLNADSGILVRILSGVNPQPPPGKELPPKMWNIAEKCWRMAPETRPKAKNIVKECHRSFNLAQVSNRAD</sequence>
<dbReference type="STRING" id="933084.A0A067PM64"/>
<gene>
    <name evidence="2" type="ORF">JAAARDRAFT_198474</name>
</gene>